<dbReference type="PROSITE" id="PS00660">
    <property type="entry name" value="FERM_1"/>
    <property type="match status" value="1"/>
</dbReference>
<sequence length="631" mass="71805">MSSSYSCFVELLDDNLEKIDFKYKKDDKGQRLMDHVCKELKLEEKDYFGLRYTNKDKQRCWVDLTKPLYKQFKGIAVPRIIKFRVKFYPISSSKLKEEISRYQLFLQLKRDLKKGRLHCSFEEAARLGSYIVQASLGDYNELEHEEGYASDLDMFPTLQDKLRARIEELHATTMNGVSASDAEGDFIEEASQLMTYGIDPFQVTDLGNTQLILGFSFRGVLLLRNGVVLDSMEWELVRKISHDGKNLHISGISGQVINSAWIDVHGMIISVNLQYPSTNVKQGYRGSDNHIKRRKFKATKVKRTYHFSSSAEAEHAGRCALEQQGFFSNNPQVVLKRSGSFVLRRSSFKFKGTTLKDAQEKSSSIQRVEPSVNRLKPLIRTRRSRSLHDDADESGFTSVPEENHSTPLKVYDKDAEGKLMPPSLDPDDSIAPTPDPIQDQMEKEKQDAELLHVMEEIRPADEGVDLDKVEEVEQFTEVQPDEEELPPLEDVIKPESANHVEALPAQKDTASPSLLTPAQSNTERKNTNHVSFQKVEPKKGSSILLKVLLTLVLLICAIVVFVVVLFETKLEALDPVRGLDQVKAVESLYYRPGREYAIEQANHIYSDVLQPSAKYVHTQWHKMVTKSSSQK</sequence>
<reference evidence="4" key="1">
    <citation type="submission" date="2021-10" db="EMBL/GenBank/DDBJ databases">
        <title>Tropical sea cucumber genome reveals ecological adaptation and Cuvierian tubules defense mechanism.</title>
        <authorList>
            <person name="Chen T."/>
        </authorList>
    </citation>
    <scope>NUCLEOTIDE SEQUENCE</scope>
    <source>
        <strain evidence="4">Nanhai2018</strain>
        <tissue evidence="4">Muscle</tissue>
    </source>
</reference>
<dbReference type="OrthoDB" id="6266673at2759"/>
<organism evidence="4 5">
    <name type="scientific">Holothuria leucospilota</name>
    <name type="common">Black long sea cucumber</name>
    <name type="synonym">Mertensiothuria leucospilota</name>
    <dbReference type="NCBI Taxonomy" id="206669"/>
    <lineage>
        <taxon>Eukaryota</taxon>
        <taxon>Metazoa</taxon>
        <taxon>Echinodermata</taxon>
        <taxon>Eleutherozoa</taxon>
        <taxon>Echinozoa</taxon>
        <taxon>Holothuroidea</taxon>
        <taxon>Aspidochirotacea</taxon>
        <taxon>Aspidochirotida</taxon>
        <taxon>Holothuriidae</taxon>
        <taxon>Holothuria</taxon>
    </lineage>
</organism>
<dbReference type="PROSITE" id="PS50057">
    <property type="entry name" value="FERM_3"/>
    <property type="match status" value="1"/>
</dbReference>
<dbReference type="PANTHER" id="PTHR23280:SF32">
    <property type="entry name" value="FI22325P1"/>
    <property type="match status" value="1"/>
</dbReference>
<dbReference type="InterPro" id="IPR000299">
    <property type="entry name" value="FERM_domain"/>
</dbReference>
<evidence type="ECO:0000256" key="1">
    <source>
        <dbReference type="SAM" id="MobiDB-lite"/>
    </source>
</evidence>
<dbReference type="Gene3D" id="3.10.20.90">
    <property type="entry name" value="Phosphatidylinositol 3-kinase Catalytic Subunit, Chain A, domain 1"/>
    <property type="match status" value="1"/>
</dbReference>
<feature type="region of interest" description="Disordered" evidence="1">
    <location>
        <begin position="503"/>
        <end position="530"/>
    </location>
</feature>
<dbReference type="InterPro" id="IPR029071">
    <property type="entry name" value="Ubiquitin-like_domsf"/>
</dbReference>
<dbReference type="EMBL" id="JAIZAY010000014">
    <property type="protein sequence ID" value="KAJ8029431.1"/>
    <property type="molecule type" value="Genomic_DNA"/>
</dbReference>
<dbReference type="InterPro" id="IPR018979">
    <property type="entry name" value="FERM_N"/>
</dbReference>
<dbReference type="SUPFAM" id="SSF54236">
    <property type="entry name" value="Ubiquitin-like"/>
    <property type="match status" value="1"/>
</dbReference>
<dbReference type="InterPro" id="IPR011993">
    <property type="entry name" value="PH-like_dom_sf"/>
</dbReference>
<keyword evidence="2" id="KW-0472">Membrane</keyword>
<dbReference type="SMART" id="SM01196">
    <property type="entry name" value="FERM_C"/>
    <property type="match status" value="1"/>
</dbReference>
<evidence type="ECO:0000313" key="4">
    <source>
        <dbReference type="EMBL" id="KAJ8029431.1"/>
    </source>
</evidence>
<gene>
    <name evidence="4" type="ORF">HOLleu_28815</name>
</gene>
<dbReference type="PRINTS" id="PR00935">
    <property type="entry name" value="BAND41"/>
</dbReference>
<dbReference type="InterPro" id="IPR035963">
    <property type="entry name" value="FERM_2"/>
</dbReference>
<dbReference type="InterPro" id="IPR018980">
    <property type="entry name" value="FERM_PH-like_C"/>
</dbReference>
<evidence type="ECO:0000313" key="5">
    <source>
        <dbReference type="Proteomes" id="UP001152320"/>
    </source>
</evidence>
<accession>A0A9Q1H277</accession>
<dbReference type="FunFam" id="3.10.20.90:FF:000039">
    <property type="entry name" value="Tyrosine-protein phosphatase non-receptor type"/>
    <property type="match status" value="1"/>
</dbReference>
<dbReference type="SMART" id="SM00295">
    <property type="entry name" value="B41"/>
    <property type="match status" value="1"/>
</dbReference>
<comment type="caution">
    <text evidence="4">The sequence shown here is derived from an EMBL/GenBank/DDBJ whole genome shotgun (WGS) entry which is preliminary data.</text>
</comment>
<keyword evidence="5" id="KW-1185">Reference proteome</keyword>
<dbReference type="CDD" id="cd14473">
    <property type="entry name" value="FERM_B-lobe"/>
    <property type="match status" value="1"/>
</dbReference>
<keyword evidence="2" id="KW-1133">Transmembrane helix</keyword>
<protein>
    <submittedName>
        <fullName evidence="4">FERM domain-containing protein 3</fullName>
    </submittedName>
</protein>
<dbReference type="InterPro" id="IPR019748">
    <property type="entry name" value="FERM_central"/>
</dbReference>
<dbReference type="Pfam" id="PF00373">
    <property type="entry name" value="FERM_M"/>
    <property type="match status" value="1"/>
</dbReference>
<feature type="compositionally biased region" description="Polar residues" evidence="1">
    <location>
        <begin position="508"/>
        <end position="521"/>
    </location>
</feature>
<dbReference type="AlphaFoldDB" id="A0A9Q1H277"/>
<dbReference type="SUPFAM" id="SSF47031">
    <property type="entry name" value="Second domain of FERM"/>
    <property type="match status" value="1"/>
</dbReference>
<dbReference type="Pfam" id="PF09379">
    <property type="entry name" value="FERM_N"/>
    <property type="match status" value="1"/>
</dbReference>
<dbReference type="Pfam" id="PF09380">
    <property type="entry name" value="FERM_C"/>
    <property type="match status" value="1"/>
</dbReference>
<feature type="transmembrane region" description="Helical" evidence="2">
    <location>
        <begin position="543"/>
        <end position="566"/>
    </location>
</feature>
<proteinExistence type="predicted"/>
<dbReference type="Gene3D" id="1.20.80.10">
    <property type="match status" value="1"/>
</dbReference>
<feature type="region of interest" description="Disordered" evidence="1">
    <location>
        <begin position="376"/>
        <end position="437"/>
    </location>
</feature>
<name>A0A9Q1H277_HOLLE</name>
<keyword evidence="2" id="KW-0812">Transmembrane</keyword>
<dbReference type="GO" id="GO:0005856">
    <property type="term" value="C:cytoskeleton"/>
    <property type="evidence" value="ECO:0007669"/>
    <property type="project" value="TreeGrafter"/>
</dbReference>
<dbReference type="Proteomes" id="UP001152320">
    <property type="component" value="Chromosome 14"/>
</dbReference>
<dbReference type="InterPro" id="IPR014352">
    <property type="entry name" value="FERM/acyl-CoA-bd_prot_sf"/>
</dbReference>
<dbReference type="FunFam" id="1.20.80.10:FF:000006">
    <property type="entry name" value="FERM domain-containing protein 5 isoform X1"/>
    <property type="match status" value="1"/>
</dbReference>
<dbReference type="Gene3D" id="2.30.29.30">
    <property type="entry name" value="Pleckstrin-homology domain (PH domain)/Phosphotyrosine-binding domain (PTB)"/>
    <property type="match status" value="1"/>
</dbReference>
<dbReference type="InterPro" id="IPR019749">
    <property type="entry name" value="Band_41_domain"/>
</dbReference>
<dbReference type="SUPFAM" id="SSF50729">
    <property type="entry name" value="PH domain-like"/>
    <property type="match status" value="1"/>
</dbReference>
<evidence type="ECO:0000259" key="3">
    <source>
        <dbReference type="PROSITE" id="PS50057"/>
    </source>
</evidence>
<evidence type="ECO:0000256" key="2">
    <source>
        <dbReference type="SAM" id="Phobius"/>
    </source>
</evidence>
<dbReference type="PANTHER" id="PTHR23280">
    <property type="entry name" value="4.1 G PROTEIN"/>
    <property type="match status" value="1"/>
</dbReference>
<dbReference type="GO" id="GO:0031032">
    <property type="term" value="P:actomyosin structure organization"/>
    <property type="evidence" value="ECO:0007669"/>
    <property type="project" value="TreeGrafter"/>
</dbReference>
<dbReference type="InterPro" id="IPR019747">
    <property type="entry name" value="FERM_CS"/>
</dbReference>
<feature type="domain" description="FERM" evidence="3">
    <location>
        <begin position="5"/>
        <end position="298"/>
    </location>
</feature>